<dbReference type="Gene3D" id="3.40.390.10">
    <property type="entry name" value="Collagenase (Catalytic Domain)"/>
    <property type="match status" value="1"/>
</dbReference>
<keyword evidence="2 6" id="KW-0479">Metal-binding</keyword>
<evidence type="ECO:0000259" key="7">
    <source>
        <dbReference type="PROSITE" id="PS51864"/>
    </source>
</evidence>
<dbReference type="Pfam" id="PF00652">
    <property type="entry name" value="Ricin_B_lectin"/>
    <property type="match status" value="1"/>
</dbReference>
<dbReference type="InterPro" id="IPR001506">
    <property type="entry name" value="Peptidase_M12A"/>
</dbReference>
<dbReference type="AlphaFoldDB" id="A0A250JJ11"/>
<keyword evidence="3 6" id="KW-0378">Hydrolase</keyword>
<dbReference type="Gene3D" id="2.80.10.50">
    <property type="match status" value="2"/>
</dbReference>
<evidence type="ECO:0000256" key="5">
    <source>
        <dbReference type="ARBA" id="ARBA00023049"/>
    </source>
</evidence>
<evidence type="ECO:0000256" key="4">
    <source>
        <dbReference type="ARBA" id="ARBA00022833"/>
    </source>
</evidence>
<evidence type="ECO:0000256" key="6">
    <source>
        <dbReference type="PROSITE-ProRule" id="PRU01211"/>
    </source>
</evidence>
<protein>
    <recommendedName>
        <fullName evidence="7">Peptidase M12A domain-containing protein</fullName>
    </recommendedName>
</protein>
<dbReference type="KEGG" id="cfus:CYFUS_008942"/>
<dbReference type="SUPFAM" id="SSF55486">
    <property type="entry name" value="Metalloproteases ('zincins'), catalytic domain"/>
    <property type="match status" value="1"/>
</dbReference>
<dbReference type="CDD" id="cd23418">
    <property type="entry name" value="beta-trefoil_Ricin_XLN-like"/>
    <property type="match status" value="1"/>
</dbReference>
<dbReference type="PRINTS" id="PR00480">
    <property type="entry name" value="ASTACIN"/>
</dbReference>
<dbReference type="Proteomes" id="UP000217257">
    <property type="component" value="Chromosome"/>
</dbReference>
<dbReference type="PANTHER" id="PTHR10127:SF780">
    <property type="entry name" value="METALLOENDOPEPTIDASE"/>
    <property type="match status" value="1"/>
</dbReference>
<dbReference type="InterPro" id="IPR000772">
    <property type="entry name" value="Ricin_B_lectin"/>
</dbReference>
<keyword evidence="1 6" id="KW-0645">Protease</keyword>
<evidence type="ECO:0000313" key="9">
    <source>
        <dbReference type="Proteomes" id="UP000217257"/>
    </source>
</evidence>
<evidence type="ECO:0000313" key="8">
    <source>
        <dbReference type="EMBL" id="ATB43462.1"/>
    </source>
</evidence>
<comment type="caution">
    <text evidence="6">Lacks conserved residue(s) required for the propagation of feature annotation.</text>
</comment>
<feature type="binding site" evidence="6">
    <location>
        <position position="167"/>
    </location>
    <ligand>
        <name>Zn(2+)</name>
        <dbReference type="ChEBI" id="CHEBI:29105"/>
        <note>catalytic</note>
    </ligand>
</feature>
<feature type="domain" description="Peptidase M12A" evidence="7">
    <location>
        <begin position="74"/>
        <end position="266"/>
    </location>
</feature>
<proteinExistence type="predicted"/>
<comment type="cofactor">
    <cofactor evidence="6">
        <name>Zn(2+)</name>
        <dbReference type="ChEBI" id="CHEBI:29105"/>
    </cofactor>
    <text evidence="6">Binds 1 zinc ion per subunit.</text>
</comment>
<gene>
    <name evidence="8" type="ORF">CYFUS_008942</name>
</gene>
<dbReference type="InterPro" id="IPR034035">
    <property type="entry name" value="Astacin-like_dom"/>
</dbReference>
<feature type="binding site" evidence="6">
    <location>
        <position position="173"/>
    </location>
    <ligand>
        <name>Zn(2+)</name>
        <dbReference type="ChEBI" id="CHEBI:29105"/>
        <note>catalytic</note>
    </ligand>
</feature>
<organism evidence="8 9">
    <name type="scientific">Cystobacter fuscus</name>
    <dbReference type="NCBI Taxonomy" id="43"/>
    <lineage>
        <taxon>Bacteria</taxon>
        <taxon>Pseudomonadati</taxon>
        <taxon>Myxococcota</taxon>
        <taxon>Myxococcia</taxon>
        <taxon>Myxococcales</taxon>
        <taxon>Cystobacterineae</taxon>
        <taxon>Archangiaceae</taxon>
        <taxon>Cystobacter</taxon>
    </lineage>
</organism>
<name>A0A250JJ11_9BACT</name>
<sequence length="395" mass="42262">MSASALSALLLGGCGLSTENEQAFPGQAGEVVTARVALPGLGFQTVTYEKIDGMAVLDGDILLDLREAPTRSGQSVGRTNTYSRWPEGTVPYVIDASLPDSGRVTSAIGHWQSKTSLRFKPRTTEADYVRFVPGSGCSSYVGKVGGEQRVNLANGCGVGATIHEIGHAVGLWHEQSRADRDNYIAINWNNIQPGTEHNFQTYAQQGMDGMDLGPYDYGSIMHYDAYAFSSNGWPTIVRKDGGGSLGQRNGLSDGDTRGAESLYSPRARFSSGVAVDRCLDVYNGDSAQGTSMQIWNCNGTAAQEWFLTSRGELRSALAPNRCLDVSNSNTTPGTRVQIWECNGTAAQKWTISGGEVRSALGSNLCLDVSNAGTAVGTVVQLWDCNGTVAQKWTRF</sequence>
<reference evidence="8 9" key="1">
    <citation type="submission" date="2017-06" db="EMBL/GenBank/DDBJ databases">
        <title>Sequencing and comparative analysis of myxobacterial genomes.</title>
        <authorList>
            <person name="Rupp O."/>
            <person name="Goesmann A."/>
            <person name="Sogaard-Andersen L."/>
        </authorList>
    </citation>
    <scope>NUCLEOTIDE SEQUENCE [LARGE SCALE GENOMIC DNA]</scope>
    <source>
        <strain evidence="8 9">DSM 52655</strain>
    </source>
</reference>
<dbReference type="GO" id="GO:0008270">
    <property type="term" value="F:zinc ion binding"/>
    <property type="evidence" value="ECO:0007669"/>
    <property type="project" value="UniProtKB-UniRule"/>
</dbReference>
<dbReference type="SMART" id="SM00235">
    <property type="entry name" value="ZnMc"/>
    <property type="match status" value="1"/>
</dbReference>
<evidence type="ECO:0000256" key="1">
    <source>
        <dbReference type="ARBA" id="ARBA00022670"/>
    </source>
</evidence>
<dbReference type="EMBL" id="CP022098">
    <property type="protein sequence ID" value="ATB43462.1"/>
    <property type="molecule type" value="Genomic_DNA"/>
</dbReference>
<dbReference type="InterPro" id="IPR006026">
    <property type="entry name" value="Peptidase_Metallo"/>
</dbReference>
<dbReference type="GO" id="GO:0004222">
    <property type="term" value="F:metalloendopeptidase activity"/>
    <property type="evidence" value="ECO:0007669"/>
    <property type="project" value="UniProtKB-UniRule"/>
</dbReference>
<dbReference type="PROSITE" id="PS51864">
    <property type="entry name" value="ASTACIN"/>
    <property type="match status" value="1"/>
</dbReference>
<keyword evidence="4 6" id="KW-0862">Zinc</keyword>
<dbReference type="CDD" id="cd04280">
    <property type="entry name" value="ZnMc_astacin_like"/>
    <property type="match status" value="1"/>
</dbReference>
<dbReference type="GO" id="GO:0006508">
    <property type="term" value="P:proteolysis"/>
    <property type="evidence" value="ECO:0007669"/>
    <property type="project" value="UniProtKB-KW"/>
</dbReference>
<feature type="active site" evidence="6">
    <location>
        <position position="164"/>
    </location>
</feature>
<accession>A0A250JJ11</accession>
<feature type="binding site" evidence="6">
    <location>
        <position position="163"/>
    </location>
    <ligand>
        <name>Zn(2+)</name>
        <dbReference type="ChEBI" id="CHEBI:29105"/>
        <note>catalytic</note>
    </ligand>
</feature>
<dbReference type="Pfam" id="PF01400">
    <property type="entry name" value="Astacin"/>
    <property type="match status" value="1"/>
</dbReference>
<dbReference type="InterPro" id="IPR024079">
    <property type="entry name" value="MetalloPept_cat_dom_sf"/>
</dbReference>
<dbReference type="InterPro" id="IPR035992">
    <property type="entry name" value="Ricin_B-like_lectins"/>
</dbReference>
<evidence type="ECO:0000256" key="2">
    <source>
        <dbReference type="ARBA" id="ARBA00022723"/>
    </source>
</evidence>
<dbReference type="PROSITE" id="PS50231">
    <property type="entry name" value="RICIN_B_LECTIN"/>
    <property type="match status" value="1"/>
</dbReference>
<dbReference type="PANTHER" id="PTHR10127">
    <property type="entry name" value="DISCOIDIN, CUB, EGF, LAMININ , AND ZINC METALLOPROTEASE DOMAIN CONTAINING"/>
    <property type="match status" value="1"/>
</dbReference>
<dbReference type="SUPFAM" id="SSF50370">
    <property type="entry name" value="Ricin B-like lectins"/>
    <property type="match status" value="1"/>
</dbReference>
<keyword evidence="5 6" id="KW-0482">Metalloprotease</keyword>
<dbReference type="SMART" id="SM00458">
    <property type="entry name" value="RICIN"/>
    <property type="match status" value="1"/>
</dbReference>
<evidence type="ECO:0000256" key="3">
    <source>
        <dbReference type="ARBA" id="ARBA00022801"/>
    </source>
</evidence>